<reference evidence="6 7" key="1">
    <citation type="submission" date="2016-03" db="EMBL/GenBank/DDBJ databases">
        <title>Fine-scale spatial genetic structure of a fungal parasite of coffee scale insects.</title>
        <authorList>
            <person name="Jackson D."/>
            <person name="Zemenick K.A."/>
            <person name="Malloure B."/>
            <person name="Quandt C.A."/>
            <person name="James T.Y."/>
        </authorList>
    </citation>
    <scope>NUCLEOTIDE SEQUENCE [LARGE SCALE GENOMIC DNA]</scope>
    <source>
        <strain evidence="6 7">UM487</strain>
    </source>
</reference>
<evidence type="ECO:0000256" key="1">
    <source>
        <dbReference type="ARBA" id="ARBA00004123"/>
    </source>
</evidence>
<dbReference type="AlphaFoldDB" id="A0A179I9Z4"/>
<feature type="compositionally biased region" description="Polar residues" evidence="4">
    <location>
        <begin position="388"/>
        <end position="406"/>
    </location>
</feature>
<dbReference type="GO" id="GO:0045944">
    <property type="term" value="P:positive regulation of transcription by RNA polymerase II"/>
    <property type="evidence" value="ECO:0007669"/>
    <property type="project" value="TreeGrafter"/>
</dbReference>
<dbReference type="GO" id="GO:0042393">
    <property type="term" value="F:histone binding"/>
    <property type="evidence" value="ECO:0007669"/>
    <property type="project" value="TreeGrafter"/>
</dbReference>
<dbReference type="SUPFAM" id="SSF52113">
    <property type="entry name" value="BRCT domain"/>
    <property type="match status" value="1"/>
</dbReference>
<organism evidence="6 7">
    <name type="scientific">Cordyceps confragosa</name>
    <name type="common">Lecanicillium lecanii</name>
    <dbReference type="NCBI Taxonomy" id="2714763"/>
    <lineage>
        <taxon>Eukaryota</taxon>
        <taxon>Fungi</taxon>
        <taxon>Dikarya</taxon>
        <taxon>Ascomycota</taxon>
        <taxon>Pezizomycotina</taxon>
        <taxon>Sordariomycetes</taxon>
        <taxon>Hypocreomycetidae</taxon>
        <taxon>Hypocreales</taxon>
        <taxon>Cordycipitaceae</taxon>
        <taxon>Akanthomyces</taxon>
    </lineage>
</organism>
<gene>
    <name evidence="6" type="ORF">LLEC1_01696</name>
</gene>
<dbReference type="PROSITE" id="PS50172">
    <property type="entry name" value="BRCT"/>
    <property type="match status" value="1"/>
</dbReference>
<dbReference type="PANTHER" id="PTHR15321">
    <property type="entry name" value="TUMOR SUPPRESSOR P53-BINDING PROTEIN 1"/>
    <property type="match status" value="1"/>
</dbReference>
<evidence type="ECO:0000256" key="2">
    <source>
        <dbReference type="ARBA" id="ARBA00022763"/>
    </source>
</evidence>
<evidence type="ECO:0000256" key="3">
    <source>
        <dbReference type="ARBA" id="ARBA00023242"/>
    </source>
</evidence>
<feature type="compositionally biased region" description="Pro residues" evidence="4">
    <location>
        <begin position="159"/>
        <end position="170"/>
    </location>
</feature>
<feature type="region of interest" description="Disordered" evidence="4">
    <location>
        <begin position="152"/>
        <end position="218"/>
    </location>
</feature>
<feature type="compositionally biased region" description="Polar residues" evidence="4">
    <location>
        <begin position="234"/>
        <end position="252"/>
    </location>
</feature>
<evidence type="ECO:0000313" key="6">
    <source>
        <dbReference type="EMBL" id="OAQ99506.1"/>
    </source>
</evidence>
<feature type="region of interest" description="Disordered" evidence="4">
    <location>
        <begin position="666"/>
        <end position="795"/>
    </location>
</feature>
<dbReference type="InterPro" id="IPR047249">
    <property type="entry name" value="BRCT_p53bp1-like_rpt1"/>
</dbReference>
<protein>
    <recommendedName>
        <fullName evidence="5">BRCT domain-containing protein</fullName>
    </recommendedName>
</protein>
<feature type="region of interest" description="Disordered" evidence="4">
    <location>
        <begin position="388"/>
        <end position="501"/>
    </location>
</feature>
<name>A0A179I9Z4_CORDF</name>
<feature type="region of interest" description="Disordered" evidence="4">
    <location>
        <begin position="816"/>
        <end position="850"/>
    </location>
</feature>
<dbReference type="SMART" id="SM00292">
    <property type="entry name" value="BRCT"/>
    <property type="match status" value="1"/>
</dbReference>
<dbReference type="CDD" id="cd17745">
    <property type="entry name" value="BRCT_p53bp1_rpt1"/>
    <property type="match status" value="1"/>
</dbReference>
<keyword evidence="7" id="KW-1185">Reference proteome</keyword>
<keyword evidence="2" id="KW-0227">DNA damage</keyword>
<evidence type="ECO:0000259" key="5">
    <source>
        <dbReference type="PROSITE" id="PS50172"/>
    </source>
</evidence>
<dbReference type="InterPro" id="IPR047252">
    <property type="entry name" value="TP53BP1-like"/>
</dbReference>
<keyword evidence="3" id="KW-0539">Nucleus</keyword>
<comment type="caution">
    <text evidence="6">The sequence shown here is derived from an EMBL/GenBank/DDBJ whole genome shotgun (WGS) entry which is preliminary data.</text>
</comment>
<feature type="compositionally biased region" description="Polar residues" evidence="4">
    <location>
        <begin position="273"/>
        <end position="282"/>
    </location>
</feature>
<feature type="compositionally biased region" description="Polar residues" evidence="4">
    <location>
        <begin position="327"/>
        <end position="339"/>
    </location>
</feature>
<feature type="compositionally biased region" description="Polar residues" evidence="4">
    <location>
        <begin position="758"/>
        <end position="789"/>
    </location>
</feature>
<evidence type="ECO:0000313" key="7">
    <source>
        <dbReference type="Proteomes" id="UP000243081"/>
    </source>
</evidence>
<dbReference type="EMBL" id="LUKN01002175">
    <property type="protein sequence ID" value="OAQ99506.1"/>
    <property type="molecule type" value="Genomic_DNA"/>
</dbReference>
<dbReference type="GO" id="GO:0005634">
    <property type="term" value="C:nucleus"/>
    <property type="evidence" value="ECO:0007669"/>
    <property type="project" value="UniProtKB-SubCell"/>
</dbReference>
<dbReference type="PANTHER" id="PTHR15321:SF3">
    <property type="entry name" value="TP53-BINDING PROTEIN 1"/>
    <property type="match status" value="1"/>
</dbReference>
<feature type="compositionally biased region" description="Acidic residues" evidence="4">
    <location>
        <begin position="600"/>
        <end position="613"/>
    </location>
</feature>
<feature type="compositionally biased region" description="Polar residues" evidence="4">
    <location>
        <begin position="419"/>
        <end position="433"/>
    </location>
</feature>
<dbReference type="OMA" id="PCLAPQW"/>
<feature type="region of interest" description="Disordered" evidence="4">
    <location>
        <begin position="234"/>
        <end position="347"/>
    </location>
</feature>
<sequence length="1149" mass="124525">MASQPVHAASLDAREESQDSQLILEALRAELGVPLVSASAGPQRPAGLVRPLQAARQAPKARLQLSHHGAEPECWLARLQRDHHAKLTAFSSQSQQSASSPVQRFSLTCPDNDRVRSREQKPRRPNPSLPHEKQSQTPECLSLAHHGDLTPHIQRSFTLPPPPPPPPPKSRPSIIKQEPTESSPNLRLMHRIDDRDDGPETQLPDTLLPDPLLPPATQAIVNGDEDVPVAHASLQSGTTRNEKSQQTPTQVNDGRDYDRGYEPPSSEHGVNLGDTQASNFDGQTLHEDDTGAVNFGSLVDLPRQSSQVSEDGGFENARGGWRLPDDAQQNSLHTQTPFKNGNLPPPETPALPKNPFAPMGGAGAAAGAPAPFGGTQLFGQTQLLTSAVKNSPTSSRPSPNVYNTISPGFAETSPLKNRANVSSPTEVRSSSPQRLHEVPVTVMKAPRMSIITEETPTTSRVAKEDRIPESPTRPRSSERQPLSHYEPMQQSQARKTSSDSVDVALSFDGDTYDTVEQLERRRRIERKRARAGEELDKIAFTRPTRINDHAEANGKRRRLKQQSQPVGQADEQAPADTSASGALRGSHPQSLESTKATPREEEETTENADDETADTGAQHQAVADIAEYDMIPATSPVQLTPADEANRAATPASEPDLPVLREEQYGLSSGEPSSLPPMNNRRQTYGRQARRGRRNLILDSSNSHATSTGFESSKRDAAEIDAPIREGVNSSTEQTPMATRSRSKRQSPRTPMPLSGQEAPTTASSLSVLSRTPNPSSKTTPATKESIASKNLDVEARQSLTPSKILRRRAMEKESVIVPPSLSSRSLRASKRLHGEPQSSGQSRTPSETGVASTFVQRLCQNLDPVYREERHLFDGMVFAISVAADRGKLETGIVQAGGTVLQDGFQELFQSLPSMTATDVASDDNTDLMLSQRGLESGFTALIADAHSRKAKYMQALALGLPCLAQQWITACLHKGALIDWQPYLLCAGASAVLGNAFRSRGLLPYPADTAVLAETIDQRPRLLNGQRVLVVMDGKKAKSEAKQPYMFLCQALGPAITRVATVDQGRAALAENAKGAHAFTWLYIDKATGTAEAVLAPPSTAVGKSKKKKRTPAATQANKSVRVLHDELIIQSLILGRIVEPEEEDSF</sequence>
<accession>A0A179I9Z4</accession>
<feature type="compositionally biased region" description="Polar residues" evidence="4">
    <location>
        <begin position="728"/>
        <end position="740"/>
    </location>
</feature>
<feature type="domain" description="BRCT" evidence="5">
    <location>
        <begin position="869"/>
        <end position="987"/>
    </location>
</feature>
<dbReference type="Proteomes" id="UP000243081">
    <property type="component" value="Unassembled WGS sequence"/>
</dbReference>
<evidence type="ECO:0000256" key="4">
    <source>
        <dbReference type="SAM" id="MobiDB-lite"/>
    </source>
</evidence>
<feature type="compositionally biased region" description="Basic and acidic residues" evidence="4">
    <location>
        <begin position="535"/>
        <end position="554"/>
    </location>
</feature>
<dbReference type="Gene3D" id="3.40.50.10190">
    <property type="entry name" value="BRCT domain"/>
    <property type="match status" value="1"/>
</dbReference>
<dbReference type="InterPro" id="IPR001357">
    <property type="entry name" value="BRCT_dom"/>
</dbReference>
<feature type="compositionally biased region" description="Low complexity" evidence="4">
    <location>
        <begin position="666"/>
        <end position="677"/>
    </location>
</feature>
<dbReference type="OrthoDB" id="129353at2759"/>
<feature type="compositionally biased region" description="Polar residues" evidence="4">
    <location>
        <begin position="698"/>
        <end position="711"/>
    </location>
</feature>
<dbReference type="InterPro" id="IPR036420">
    <property type="entry name" value="BRCT_dom_sf"/>
</dbReference>
<feature type="region of interest" description="Disordered" evidence="4">
    <location>
        <begin position="89"/>
        <end position="139"/>
    </location>
</feature>
<feature type="compositionally biased region" description="Polar residues" evidence="4">
    <location>
        <begin position="488"/>
        <end position="500"/>
    </location>
</feature>
<comment type="subcellular location">
    <subcellularLocation>
        <location evidence="1">Nucleus</location>
    </subcellularLocation>
</comment>
<feature type="compositionally biased region" description="Basic and acidic residues" evidence="4">
    <location>
        <begin position="111"/>
        <end position="122"/>
    </location>
</feature>
<feature type="compositionally biased region" description="Basic and acidic residues" evidence="4">
    <location>
        <begin position="712"/>
        <end position="724"/>
    </location>
</feature>
<feature type="compositionally biased region" description="Polar residues" evidence="4">
    <location>
        <begin position="837"/>
        <end position="850"/>
    </location>
</feature>
<feature type="region of interest" description="Disordered" evidence="4">
    <location>
        <begin position="535"/>
        <end position="617"/>
    </location>
</feature>
<dbReference type="GO" id="GO:0000077">
    <property type="term" value="P:DNA damage checkpoint signaling"/>
    <property type="evidence" value="ECO:0007669"/>
    <property type="project" value="TreeGrafter"/>
</dbReference>
<feature type="compositionally biased region" description="Low complexity" evidence="4">
    <location>
        <begin position="91"/>
        <end position="100"/>
    </location>
</feature>
<feature type="compositionally biased region" description="Low complexity" evidence="4">
    <location>
        <begin position="202"/>
        <end position="218"/>
    </location>
</feature>
<proteinExistence type="predicted"/>